<dbReference type="CDD" id="cd00075">
    <property type="entry name" value="HATPase"/>
    <property type="match status" value="1"/>
</dbReference>
<name>A0A363NML4_9SPHI</name>
<evidence type="ECO:0000256" key="12">
    <source>
        <dbReference type="ARBA" id="ARBA00023012"/>
    </source>
</evidence>
<keyword evidence="18" id="KW-1185">Reference proteome</keyword>
<evidence type="ECO:0000256" key="7">
    <source>
        <dbReference type="ARBA" id="ARBA00022692"/>
    </source>
</evidence>
<evidence type="ECO:0000256" key="8">
    <source>
        <dbReference type="ARBA" id="ARBA00022741"/>
    </source>
</evidence>
<keyword evidence="13 14" id="KW-0472">Membrane</keyword>
<dbReference type="GO" id="GO:0005524">
    <property type="term" value="F:ATP binding"/>
    <property type="evidence" value="ECO:0007669"/>
    <property type="project" value="UniProtKB-KW"/>
</dbReference>
<evidence type="ECO:0000256" key="3">
    <source>
        <dbReference type="ARBA" id="ARBA00012438"/>
    </source>
</evidence>
<dbReference type="PRINTS" id="PR00344">
    <property type="entry name" value="BCTRLSENSOR"/>
</dbReference>
<comment type="catalytic activity">
    <reaction evidence="1">
        <text>ATP + protein L-histidine = ADP + protein N-phospho-L-histidine.</text>
        <dbReference type="EC" id="2.7.13.3"/>
    </reaction>
</comment>
<keyword evidence="4" id="KW-1003">Cell membrane</keyword>
<reference evidence="17 18" key="1">
    <citation type="submission" date="2018-04" db="EMBL/GenBank/DDBJ databases">
        <title>Sphingobacterium sp. M46 Genome.</title>
        <authorList>
            <person name="Cheng J."/>
            <person name="Li Y."/>
        </authorList>
    </citation>
    <scope>NUCLEOTIDE SEQUENCE [LARGE SCALE GENOMIC DNA]</scope>
    <source>
        <strain evidence="17 18">M46</strain>
    </source>
</reference>
<keyword evidence="8" id="KW-0547">Nucleotide-binding</keyword>
<dbReference type="InterPro" id="IPR003661">
    <property type="entry name" value="HisK_dim/P_dom"/>
</dbReference>
<evidence type="ECO:0000313" key="18">
    <source>
        <dbReference type="Proteomes" id="UP000250831"/>
    </source>
</evidence>
<dbReference type="Gene3D" id="3.30.565.10">
    <property type="entry name" value="Histidine kinase-like ATPase, C-terminal domain"/>
    <property type="match status" value="1"/>
</dbReference>
<keyword evidence="7 14" id="KW-0812">Transmembrane</keyword>
<dbReference type="SUPFAM" id="SSF47384">
    <property type="entry name" value="Homodimeric domain of signal transducing histidine kinase"/>
    <property type="match status" value="1"/>
</dbReference>
<proteinExistence type="predicted"/>
<evidence type="ECO:0000256" key="4">
    <source>
        <dbReference type="ARBA" id="ARBA00022475"/>
    </source>
</evidence>
<keyword evidence="10" id="KW-0067">ATP-binding</keyword>
<keyword evidence="6" id="KW-0808">Transferase</keyword>
<evidence type="ECO:0000256" key="10">
    <source>
        <dbReference type="ARBA" id="ARBA00022840"/>
    </source>
</evidence>
<sequence>MSSVMKIRTKIVLLFSIISTLLLVVFALYVSYFTYDSLQTKFFHRLEENAVIVGDHIVHQKEENKELYIQVKRKYLKQLSEGTDHLLRVVKGSDSIRFKPNLPMPMSFYKDVIKNGKGRYMHNETAFVAVFFNDNLHHDNLIVVSEGIDEYGHDEQRHLDRTLITGGFLAILLIILMSFYFADRLLKPIKDINRDLGKVDISNLDYRLFSKFSNAKDELGVLIANLNSMLNRLDISVQSQQSFIGNASHSLKTPLTIIGGEAELARNFIPREHEAYYSLETIAKYADKMELIINNLLQLSRMGFKGEVDNKVIIRIDELLYEIYKAERSIYKDFRLSFDLTQIPEDSDELTVFANPDLFYIAFSNIISNAYKYGNGEQIQIAISCDDQNITVKIFDKGIGIPQKDQPHIFTSFYRASNVGDIYGNGLGLVLAKNIFDLHGAELTLISAEGQGTQVLVKLPKIVF</sequence>
<dbReference type="SUPFAM" id="SSF55874">
    <property type="entry name" value="ATPase domain of HSP90 chaperone/DNA topoisomerase II/histidine kinase"/>
    <property type="match status" value="1"/>
</dbReference>
<evidence type="ECO:0000313" key="17">
    <source>
        <dbReference type="EMBL" id="PUV22059.1"/>
    </source>
</evidence>
<dbReference type="PANTHER" id="PTHR45528">
    <property type="entry name" value="SENSOR HISTIDINE KINASE CPXA"/>
    <property type="match status" value="1"/>
</dbReference>
<evidence type="ECO:0000256" key="1">
    <source>
        <dbReference type="ARBA" id="ARBA00000085"/>
    </source>
</evidence>
<dbReference type="PROSITE" id="PS50885">
    <property type="entry name" value="HAMP"/>
    <property type="match status" value="1"/>
</dbReference>
<organism evidence="17 18">
    <name type="scientific">Sphingobacterium athyrii</name>
    <dbReference type="NCBI Taxonomy" id="2152717"/>
    <lineage>
        <taxon>Bacteria</taxon>
        <taxon>Pseudomonadati</taxon>
        <taxon>Bacteroidota</taxon>
        <taxon>Sphingobacteriia</taxon>
        <taxon>Sphingobacteriales</taxon>
        <taxon>Sphingobacteriaceae</taxon>
        <taxon>Sphingobacterium</taxon>
    </lineage>
</organism>
<evidence type="ECO:0000259" key="15">
    <source>
        <dbReference type="PROSITE" id="PS50109"/>
    </source>
</evidence>
<dbReference type="Pfam" id="PF02518">
    <property type="entry name" value="HATPase_c"/>
    <property type="match status" value="1"/>
</dbReference>
<comment type="caution">
    <text evidence="17">The sequence shown here is derived from an EMBL/GenBank/DDBJ whole genome shotgun (WGS) entry which is preliminary data.</text>
</comment>
<dbReference type="InterPro" id="IPR003594">
    <property type="entry name" value="HATPase_dom"/>
</dbReference>
<dbReference type="OrthoDB" id="594725at2"/>
<protein>
    <recommendedName>
        <fullName evidence="3">histidine kinase</fullName>
        <ecNumber evidence="3">2.7.13.3</ecNumber>
    </recommendedName>
</protein>
<dbReference type="EMBL" id="QCXX01000008">
    <property type="protein sequence ID" value="PUV22059.1"/>
    <property type="molecule type" value="Genomic_DNA"/>
</dbReference>
<dbReference type="InterPro" id="IPR004358">
    <property type="entry name" value="Sig_transdc_His_kin-like_C"/>
</dbReference>
<feature type="domain" description="HAMP" evidence="16">
    <location>
        <begin position="183"/>
        <end position="238"/>
    </location>
</feature>
<dbReference type="GO" id="GO:0000155">
    <property type="term" value="F:phosphorelay sensor kinase activity"/>
    <property type="evidence" value="ECO:0007669"/>
    <property type="project" value="InterPro"/>
</dbReference>
<gene>
    <name evidence="17" type="ORF">DCO56_24320</name>
</gene>
<evidence type="ECO:0000256" key="14">
    <source>
        <dbReference type="SAM" id="Phobius"/>
    </source>
</evidence>
<dbReference type="Gene3D" id="1.10.287.130">
    <property type="match status" value="1"/>
</dbReference>
<dbReference type="Proteomes" id="UP000250831">
    <property type="component" value="Unassembled WGS sequence"/>
</dbReference>
<dbReference type="InterPro" id="IPR036890">
    <property type="entry name" value="HATPase_C_sf"/>
</dbReference>
<evidence type="ECO:0000259" key="16">
    <source>
        <dbReference type="PROSITE" id="PS50885"/>
    </source>
</evidence>
<dbReference type="EC" id="2.7.13.3" evidence="3"/>
<accession>A0A363NML4</accession>
<dbReference type="SMART" id="SM00388">
    <property type="entry name" value="HisKA"/>
    <property type="match status" value="1"/>
</dbReference>
<evidence type="ECO:0000256" key="2">
    <source>
        <dbReference type="ARBA" id="ARBA00004651"/>
    </source>
</evidence>
<dbReference type="InterPro" id="IPR005467">
    <property type="entry name" value="His_kinase_dom"/>
</dbReference>
<keyword evidence="9 17" id="KW-0418">Kinase</keyword>
<feature type="transmembrane region" description="Helical" evidence="14">
    <location>
        <begin position="163"/>
        <end position="182"/>
    </location>
</feature>
<dbReference type="CDD" id="cd00082">
    <property type="entry name" value="HisKA"/>
    <property type="match status" value="1"/>
</dbReference>
<keyword evidence="5" id="KW-0597">Phosphoprotein</keyword>
<dbReference type="GO" id="GO:0005886">
    <property type="term" value="C:plasma membrane"/>
    <property type="evidence" value="ECO:0007669"/>
    <property type="project" value="UniProtKB-SubCell"/>
</dbReference>
<dbReference type="InterPro" id="IPR003660">
    <property type="entry name" value="HAMP_dom"/>
</dbReference>
<dbReference type="PANTHER" id="PTHR45528:SF1">
    <property type="entry name" value="SENSOR HISTIDINE KINASE CPXA"/>
    <property type="match status" value="1"/>
</dbReference>
<evidence type="ECO:0000256" key="6">
    <source>
        <dbReference type="ARBA" id="ARBA00022679"/>
    </source>
</evidence>
<evidence type="ECO:0000256" key="9">
    <source>
        <dbReference type="ARBA" id="ARBA00022777"/>
    </source>
</evidence>
<feature type="transmembrane region" description="Helical" evidence="14">
    <location>
        <begin position="12"/>
        <end position="35"/>
    </location>
</feature>
<feature type="domain" description="Histidine kinase" evidence="15">
    <location>
        <begin position="246"/>
        <end position="463"/>
    </location>
</feature>
<dbReference type="SMART" id="SM00387">
    <property type="entry name" value="HATPase_c"/>
    <property type="match status" value="1"/>
</dbReference>
<dbReference type="Gene3D" id="6.10.340.10">
    <property type="match status" value="1"/>
</dbReference>
<dbReference type="Pfam" id="PF00512">
    <property type="entry name" value="HisKA"/>
    <property type="match status" value="1"/>
</dbReference>
<evidence type="ECO:0000256" key="5">
    <source>
        <dbReference type="ARBA" id="ARBA00022553"/>
    </source>
</evidence>
<dbReference type="InterPro" id="IPR036097">
    <property type="entry name" value="HisK_dim/P_sf"/>
</dbReference>
<keyword evidence="12" id="KW-0902">Two-component regulatory system</keyword>
<dbReference type="InterPro" id="IPR050398">
    <property type="entry name" value="HssS/ArlS-like"/>
</dbReference>
<evidence type="ECO:0000256" key="11">
    <source>
        <dbReference type="ARBA" id="ARBA00022989"/>
    </source>
</evidence>
<comment type="subcellular location">
    <subcellularLocation>
        <location evidence="2">Cell membrane</location>
        <topology evidence="2">Multi-pass membrane protein</topology>
    </subcellularLocation>
</comment>
<keyword evidence="11 14" id="KW-1133">Transmembrane helix</keyword>
<dbReference type="AlphaFoldDB" id="A0A363NML4"/>
<dbReference type="PROSITE" id="PS50109">
    <property type="entry name" value="HIS_KIN"/>
    <property type="match status" value="1"/>
</dbReference>
<evidence type="ECO:0000256" key="13">
    <source>
        <dbReference type="ARBA" id="ARBA00023136"/>
    </source>
</evidence>